<organism evidence="2">
    <name type="scientific">Anopheles marajoara</name>
    <dbReference type="NCBI Taxonomy" id="58244"/>
    <lineage>
        <taxon>Eukaryota</taxon>
        <taxon>Metazoa</taxon>
        <taxon>Ecdysozoa</taxon>
        <taxon>Arthropoda</taxon>
        <taxon>Hexapoda</taxon>
        <taxon>Insecta</taxon>
        <taxon>Pterygota</taxon>
        <taxon>Neoptera</taxon>
        <taxon>Endopterygota</taxon>
        <taxon>Diptera</taxon>
        <taxon>Nematocera</taxon>
        <taxon>Culicoidea</taxon>
        <taxon>Culicidae</taxon>
        <taxon>Anophelinae</taxon>
        <taxon>Anopheles</taxon>
    </lineage>
</organism>
<dbReference type="AlphaFoldDB" id="A0A2M4CCJ5"/>
<evidence type="ECO:0000313" key="2">
    <source>
        <dbReference type="EMBL" id="MBW63066.1"/>
    </source>
</evidence>
<reference evidence="2" key="1">
    <citation type="submission" date="2018-01" db="EMBL/GenBank/DDBJ databases">
        <title>An insight into the sialome of Amazonian anophelines.</title>
        <authorList>
            <person name="Ribeiro J.M."/>
            <person name="Scarpassa V."/>
            <person name="Calvo E."/>
        </authorList>
    </citation>
    <scope>NUCLEOTIDE SEQUENCE</scope>
    <source>
        <tissue evidence="2">Salivary glands</tissue>
    </source>
</reference>
<feature type="region of interest" description="Disordered" evidence="1">
    <location>
        <begin position="49"/>
        <end position="76"/>
    </location>
</feature>
<evidence type="ECO:0000256" key="1">
    <source>
        <dbReference type="SAM" id="MobiDB-lite"/>
    </source>
</evidence>
<protein>
    <submittedName>
        <fullName evidence="2">Putative secreted protein</fullName>
    </submittedName>
</protein>
<name>A0A2M4CCJ5_9DIPT</name>
<dbReference type="EMBL" id="GGFJ01013925">
    <property type="protein sequence ID" value="MBW63066.1"/>
    <property type="molecule type" value="Transcribed_RNA"/>
</dbReference>
<sequence length="76" mass="8313">MKIAHLASCSLVACESRCVPLNLNVYCIFIATGPDPVDSATHTHRTLTGAMSRSLPQNEKREKETTGKITHSRFVA</sequence>
<accession>A0A2M4CCJ5</accession>
<proteinExistence type="predicted"/>